<evidence type="ECO:0000256" key="1">
    <source>
        <dbReference type="ARBA" id="ARBA00004651"/>
    </source>
</evidence>
<dbReference type="Proteomes" id="UP001159363">
    <property type="component" value="Chromosome 5"/>
</dbReference>
<evidence type="ECO:0000259" key="14">
    <source>
        <dbReference type="PROSITE" id="PS50262"/>
    </source>
</evidence>
<keyword evidence="5 13" id="KW-1133">Transmembrane helix</keyword>
<dbReference type="SUPFAM" id="SSF81321">
    <property type="entry name" value="Family A G protein-coupled receptor-like"/>
    <property type="match status" value="1"/>
</dbReference>
<evidence type="ECO:0000256" key="2">
    <source>
        <dbReference type="ARBA" id="ARBA00010663"/>
    </source>
</evidence>
<organism evidence="15 16">
    <name type="scientific">Dryococelus australis</name>
    <dbReference type="NCBI Taxonomy" id="614101"/>
    <lineage>
        <taxon>Eukaryota</taxon>
        <taxon>Metazoa</taxon>
        <taxon>Ecdysozoa</taxon>
        <taxon>Arthropoda</taxon>
        <taxon>Hexapoda</taxon>
        <taxon>Insecta</taxon>
        <taxon>Pterygota</taxon>
        <taxon>Neoptera</taxon>
        <taxon>Polyneoptera</taxon>
        <taxon>Phasmatodea</taxon>
        <taxon>Verophasmatodea</taxon>
        <taxon>Anareolatae</taxon>
        <taxon>Phasmatidae</taxon>
        <taxon>Eurycanthinae</taxon>
        <taxon>Dryococelus</taxon>
    </lineage>
</organism>
<feature type="transmembrane region" description="Helical" evidence="13">
    <location>
        <begin position="237"/>
        <end position="256"/>
    </location>
</feature>
<dbReference type="PROSITE" id="PS00237">
    <property type="entry name" value="G_PROTEIN_RECEP_F1_1"/>
    <property type="match status" value="1"/>
</dbReference>
<dbReference type="Pfam" id="PF00001">
    <property type="entry name" value="7tm_1"/>
    <property type="match status" value="1"/>
</dbReference>
<comment type="subcellular location">
    <subcellularLocation>
        <location evidence="1">Cell membrane</location>
        <topology evidence="1">Multi-pass membrane protein</topology>
    </subcellularLocation>
</comment>
<feature type="compositionally biased region" description="Low complexity" evidence="12">
    <location>
        <begin position="479"/>
        <end position="509"/>
    </location>
</feature>
<evidence type="ECO:0000256" key="10">
    <source>
        <dbReference type="ARBA" id="ARBA00023224"/>
    </source>
</evidence>
<comment type="caution">
    <text evidence="15">The sequence shown here is derived from an EMBL/GenBank/DDBJ whole genome shotgun (WGS) entry which is preliminary data.</text>
</comment>
<reference evidence="15 16" key="1">
    <citation type="submission" date="2023-02" db="EMBL/GenBank/DDBJ databases">
        <title>LHISI_Scaffold_Assembly.</title>
        <authorList>
            <person name="Stuart O.P."/>
            <person name="Cleave R."/>
            <person name="Magrath M.J.L."/>
            <person name="Mikheyev A.S."/>
        </authorList>
    </citation>
    <scope>NUCLEOTIDE SEQUENCE [LARGE SCALE GENOMIC DNA]</scope>
    <source>
        <strain evidence="15">Daus_M_001</strain>
        <tissue evidence="15">Leg muscle</tissue>
    </source>
</reference>
<keyword evidence="9" id="KW-0325">Glycoprotein</keyword>
<feature type="domain" description="G-protein coupled receptors family 1 profile" evidence="14">
    <location>
        <begin position="235"/>
        <end position="450"/>
    </location>
</feature>
<sequence length="522" mass="57667">MILYVGGLVNNTFKDHLPQQYRERLLAGDHALTPSGKIQKQSVATACSLDFDYMELSIPRINHRRLSKVQHFKCYHSTEDDVCWEREPDCSDGSGYGNCNSISKSEPLICPSFLNTAIRAVILLTACLCCPYASSNAMCGAQTSNSLVATHPLTPRTMSILYNAKERVNHKKRTGVLSPHASPLDSHTEKGNPPYPLLCNYSNLYPDLPGENSRKACRLRPGPYSERMIVSSTVTSIWSVGLISIDRFLYILYGLHYQRWLTPLRARWLISFTWLLGLLVGFLPALGWRGNTNNGKVCWFIRLAPPGLVVLTAAIGFLPVLATSVLYSIILYHALQKVKQLQHADKNSGCAVASVGTGPAMRLNRGTSAATNTDHDQKSSPKKWKAIKVVLFTNGSFVLTWVPYFIACCLYVACEATSQHVDSCKSLRVAIGAPLAIMGFLNSLLNPVIYAWWHNGFRTFVRKTLCKQCGKKQSLTPVSNSKTTSRTTTGSATSSTKTTGTSSTKSSQSREAMPILEEHTEF</sequence>
<evidence type="ECO:0000256" key="9">
    <source>
        <dbReference type="ARBA" id="ARBA00023180"/>
    </source>
</evidence>
<evidence type="ECO:0000256" key="13">
    <source>
        <dbReference type="SAM" id="Phobius"/>
    </source>
</evidence>
<evidence type="ECO:0000256" key="3">
    <source>
        <dbReference type="ARBA" id="ARBA00022475"/>
    </source>
</evidence>
<dbReference type="PRINTS" id="PR00237">
    <property type="entry name" value="GPCRRHODOPSN"/>
</dbReference>
<dbReference type="InterPro" id="IPR000276">
    <property type="entry name" value="GPCR_Rhodpsn"/>
</dbReference>
<evidence type="ECO:0000256" key="6">
    <source>
        <dbReference type="ARBA" id="ARBA00023040"/>
    </source>
</evidence>
<evidence type="ECO:0000256" key="11">
    <source>
        <dbReference type="RuleBase" id="RU000688"/>
    </source>
</evidence>
<evidence type="ECO:0000256" key="8">
    <source>
        <dbReference type="ARBA" id="ARBA00023170"/>
    </source>
</evidence>
<comment type="similarity">
    <text evidence="2 11">Belongs to the G-protein coupled receptor 1 family.</text>
</comment>
<evidence type="ECO:0000313" key="16">
    <source>
        <dbReference type="Proteomes" id="UP001159363"/>
    </source>
</evidence>
<evidence type="ECO:0000256" key="4">
    <source>
        <dbReference type="ARBA" id="ARBA00022692"/>
    </source>
</evidence>
<evidence type="ECO:0000256" key="5">
    <source>
        <dbReference type="ARBA" id="ARBA00022989"/>
    </source>
</evidence>
<evidence type="ECO:0000313" key="15">
    <source>
        <dbReference type="EMBL" id="KAJ8880849.1"/>
    </source>
</evidence>
<keyword evidence="7 13" id="KW-0472">Membrane</keyword>
<feature type="transmembrane region" description="Helical" evidence="13">
    <location>
        <begin position="268"/>
        <end position="288"/>
    </location>
</feature>
<dbReference type="InterPro" id="IPR017452">
    <property type="entry name" value="GPCR_Rhodpsn_7TM"/>
</dbReference>
<evidence type="ECO:0000256" key="12">
    <source>
        <dbReference type="SAM" id="MobiDB-lite"/>
    </source>
</evidence>
<feature type="transmembrane region" description="Helical" evidence="13">
    <location>
        <begin position="389"/>
        <end position="413"/>
    </location>
</feature>
<proteinExistence type="inferred from homology"/>
<dbReference type="PROSITE" id="PS50262">
    <property type="entry name" value="G_PROTEIN_RECEP_F1_2"/>
    <property type="match status" value="1"/>
</dbReference>
<dbReference type="Gene3D" id="1.20.1070.10">
    <property type="entry name" value="Rhodopsin 7-helix transmembrane proteins"/>
    <property type="match status" value="1"/>
</dbReference>
<keyword evidence="8 11" id="KW-0675">Receptor</keyword>
<feature type="transmembrane region" description="Helical" evidence="13">
    <location>
        <begin position="433"/>
        <end position="453"/>
    </location>
</feature>
<name>A0ABQ9H972_9NEOP</name>
<dbReference type="PANTHER" id="PTHR24246:SF27">
    <property type="entry name" value="ADENOSINE RECEPTOR, ISOFORM A"/>
    <property type="match status" value="1"/>
</dbReference>
<keyword evidence="6 11" id="KW-0297">G-protein coupled receptor</keyword>
<accession>A0ABQ9H972</accession>
<feature type="transmembrane region" description="Helical" evidence="13">
    <location>
        <begin position="308"/>
        <end position="332"/>
    </location>
</feature>
<protein>
    <recommendedName>
        <fullName evidence="14">G-protein coupled receptors family 1 profile domain-containing protein</fullName>
    </recommendedName>
</protein>
<keyword evidence="3" id="KW-1003">Cell membrane</keyword>
<gene>
    <name evidence="15" type="ORF">PR048_017321</name>
</gene>
<dbReference type="CDD" id="cd00637">
    <property type="entry name" value="7tm_classA_rhodopsin-like"/>
    <property type="match status" value="1"/>
</dbReference>
<dbReference type="PANTHER" id="PTHR24246">
    <property type="entry name" value="OLFACTORY RECEPTOR AND ADENOSINE RECEPTOR"/>
    <property type="match status" value="1"/>
</dbReference>
<keyword evidence="16" id="KW-1185">Reference proteome</keyword>
<dbReference type="EMBL" id="JARBHB010000006">
    <property type="protein sequence ID" value="KAJ8880849.1"/>
    <property type="molecule type" value="Genomic_DNA"/>
</dbReference>
<evidence type="ECO:0000256" key="7">
    <source>
        <dbReference type="ARBA" id="ARBA00023136"/>
    </source>
</evidence>
<keyword evidence="10 11" id="KW-0807">Transducer</keyword>
<feature type="region of interest" description="Disordered" evidence="12">
    <location>
        <begin position="474"/>
        <end position="522"/>
    </location>
</feature>
<keyword evidence="4 11" id="KW-0812">Transmembrane</keyword>